<proteinExistence type="predicted"/>
<keyword evidence="2" id="KW-0812">Transmembrane</keyword>
<evidence type="ECO:0000313" key="3">
    <source>
        <dbReference type="EMBL" id="WIM99050.1"/>
    </source>
</evidence>
<dbReference type="InterPro" id="IPR049713">
    <property type="entry name" value="Pr6Pr-like"/>
</dbReference>
<keyword evidence="2" id="KW-1133">Transmembrane helix</keyword>
<accession>A0ABY8WQA0</accession>
<dbReference type="NCBIfam" id="NF038065">
    <property type="entry name" value="Pr6Pr"/>
    <property type="match status" value="1"/>
</dbReference>
<feature type="transmembrane region" description="Helical" evidence="2">
    <location>
        <begin position="20"/>
        <end position="41"/>
    </location>
</feature>
<feature type="transmembrane region" description="Helical" evidence="2">
    <location>
        <begin position="47"/>
        <end position="68"/>
    </location>
</feature>
<feature type="transmembrane region" description="Helical" evidence="2">
    <location>
        <begin position="80"/>
        <end position="100"/>
    </location>
</feature>
<organism evidence="3 4">
    <name type="scientific">Actinoplanes oblitus</name>
    <dbReference type="NCBI Taxonomy" id="3040509"/>
    <lineage>
        <taxon>Bacteria</taxon>
        <taxon>Bacillati</taxon>
        <taxon>Actinomycetota</taxon>
        <taxon>Actinomycetes</taxon>
        <taxon>Micromonosporales</taxon>
        <taxon>Micromonosporaceae</taxon>
        <taxon>Actinoplanes</taxon>
    </lineage>
</organism>
<dbReference type="Proteomes" id="UP001240150">
    <property type="component" value="Chromosome"/>
</dbReference>
<evidence type="ECO:0000256" key="1">
    <source>
        <dbReference type="SAM" id="MobiDB-lite"/>
    </source>
</evidence>
<gene>
    <name evidence="3" type="ORF">ACTOB_002683</name>
</gene>
<dbReference type="EMBL" id="CP126980">
    <property type="protein sequence ID" value="WIM99050.1"/>
    <property type="molecule type" value="Genomic_DNA"/>
</dbReference>
<reference evidence="3 4" key="1">
    <citation type="submission" date="2023-06" db="EMBL/GenBank/DDBJ databases">
        <authorList>
            <person name="Yushchuk O."/>
            <person name="Binda E."/>
            <person name="Ruckert-Reed C."/>
            <person name="Fedorenko V."/>
            <person name="Kalinowski J."/>
            <person name="Marinelli F."/>
        </authorList>
    </citation>
    <scope>NUCLEOTIDE SEQUENCE [LARGE SCALE GENOMIC DNA]</scope>
    <source>
        <strain evidence="3 4">NRRL 3884</strain>
    </source>
</reference>
<dbReference type="RefSeq" id="WP_284920489.1">
    <property type="nucleotide sequence ID" value="NZ_CP126980.1"/>
</dbReference>
<name>A0ABY8WQA0_9ACTN</name>
<feature type="transmembrane region" description="Helical" evidence="2">
    <location>
        <begin position="120"/>
        <end position="140"/>
    </location>
</feature>
<protein>
    <submittedName>
        <fullName evidence="3">Pr6Pr family membrane protein</fullName>
    </submittedName>
</protein>
<feature type="region of interest" description="Disordered" evidence="1">
    <location>
        <begin position="153"/>
        <end position="175"/>
    </location>
</feature>
<feature type="compositionally biased region" description="Basic and acidic residues" evidence="1">
    <location>
        <begin position="162"/>
        <end position="175"/>
    </location>
</feature>
<keyword evidence="2" id="KW-0472">Membrane</keyword>
<evidence type="ECO:0000313" key="4">
    <source>
        <dbReference type="Proteomes" id="UP001240150"/>
    </source>
</evidence>
<sequence length="175" mass="19158">MSRQPVKHGRDGRVWRVIRLDALLGIVITGIVYATILAGQVELHGAAYLANLGFHYIAPWVALLGWLLFGPRPRIDARTLAWASLWPALWIGYTLAHGVVTDWYSYPFADVTDLGYVQVLINLAMAVLIAALLGTVLRVLDPRLRLGSPAVAAESAPVSLPRRREAADRAADQEA</sequence>
<keyword evidence="4" id="KW-1185">Reference proteome</keyword>
<evidence type="ECO:0000256" key="2">
    <source>
        <dbReference type="SAM" id="Phobius"/>
    </source>
</evidence>